<dbReference type="Pfam" id="PF14529">
    <property type="entry name" value="Exo_endo_phos_2"/>
    <property type="match status" value="1"/>
</dbReference>
<name>A0A8J4YT44_CHIOP</name>
<accession>A0A8J4YT44</accession>
<gene>
    <name evidence="2" type="ORF">GWK47_003285</name>
</gene>
<dbReference type="InterPro" id="IPR005135">
    <property type="entry name" value="Endo/exonuclease/phosphatase"/>
</dbReference>
<dbReference type="OrthoDB" id="418748at2759"/>
<evidence type="ECO:0000313" key="3">
    <source>
        <dbReference type="Proteomes" id="UP000770661"/>
    </source>
</evidence>
<proteinExistence type="predicted"/>
<sequence>MEDIDRRGKGVCETGWHDSIEWDEGGWVGIGMGRKVGEKKGGGAGILMKEKAGRTIEEINPTRGIENQLGYNKGDIVTVKVREQKEVWWVTVVYMGVEGRGNQEDNRKLFEAMFEIKEKVGRDKWVIMGDMNGHIGLMEERVNRNGELLLDFAERSGCRIKNWELENPTTWRDRNNESAIDYILVNESVNRQGCRIWKNEDVDISDHSMIGITCGKHREENKAKKVIWKEKWDVKNANWIEYCRGMENTMPGDTEGIGSTVSEWEQGIKNVIRQEAKKAIGTKKFKIGKTRLQGWRDKEVGQAIPDRKKENRKQRSVAKLARLQGGRYEEEWREAWDRYQEAKKRAQSLIRKKIGMWEEEQAQVLRNMPRREREKEGWRRLRRNLGGASGHQEVRLKMEDREVTREEEIIPVVEEYWRKVIWKEEVEEEVGNLVIYSEEKWKV</sequence>
<dbReference type="Proteomes" id="UP000770661">
    <property type="component" value="Unassembled WGS sequence"/>
</dbReference>
<dbReference type="EMBL" id="JACEEZ010000271">
    <property type="protein sequence ID" value="KAG0730344.1"/>
    <property type="molecule type" value="Genomic_DNA"/>
</dbReference>
<dbReference type="SUPFAM" id="SSF56219">
    <property type="entry name" value="DNase I-like"/>
    <property type="match status" value="1"/>
</dbReference>
<evidence type="ECO:0000313" key="2">
    <source>
        <dbReference type="EMBL" id="KAG0730344.1"/>
    </source>
</evidence>
<organism evidence="2 3">
    <name type="scientific">Chionoecetes opilio</name>
    <name type="common">Atlantic snow crab</name>
    <name type="synonym">Cancer opilio</name>
    <dbReference type="NCBI Taxonomy" id="41210"/>
    <lineage>
        <taxon>Eukaryota</taxon>
        <taxon>Metazoa</taxon>
        <taxon>Ecdysozoa</taxon>
        <taxon>Arthropoda</taxon>
        <taxon>Crustacea</taxon>
        <taxon>Multicrustacea</taxon>
        <taxon>Malacostraca</taxon>
        <taxon>Eumalacostraca</taxon>
        <taxon>Eucarida</taxon>
        <taxon>Decapoda</taxon>
        <taxon>Pleocyemata</taxon>
        <taxon>Brachyura</taxon>
        <taxon>Eubrachyura</taxon>
        <taxon>Majoidea</taxon>
        <taxon>Majidae</taxon>
        <taxon>Chionoecetes</taxon>
    </lineage>
</organism>
<feature type="domain" description="Endonuclease/exonuclease/phosphatase" evidence="1">
    <location>
        <begin position="105"/>
        <end position="210"/>
    </location>
</feature>
<evidence type="ECO:0000259" key="1">
    <source>
        <dbReference type="Pfam" id="PF14529"/>
    </source>
</evidence>
<protein>
    <recommendedName>
        <fullName evidence="1">Endonuclease/exonuclease/phosphatase domain-containing protein</fullName>
    </recommendedName>
</protein>
<dbReference type="InterPro" id="IPR036691">
    <property type="entry name" value="Endo/exonu/phosph_ase_sf"/>
</dbReference>
<dbReference type="GO" id="GO:0003824">
    <property type="term" value="F:catalytic activity"/>
    <property type="evidence" value="ECO:0007669"/>
    <property type="project" value="InterPro"/>
</dbReference>
<keyword evidence="3" id="KW-1185">Reference proteome</keyword>
<dbReference type="AlphaFoldDB" id="A0A8J4YT44"/>
<dbReference type="Gene3D" id="3.60.10.10">
    <property type="entry name" value="Endonuclease/exonuclease/phosphatase"/>
    <property type="match status" value="1"/>
</dbReference>
<reference evidence="2" key="1">
    <citation type="submission" date="2020-07" db="EMBL/GenBank/DDBJ databases">
        <title>The High-quality genome of the commercially important snow crab, Chionoecetes opilio.</title>
        <authorList>
            <person name="Jeong J.-H."/>
            <person name="Ryu S."/>
        </authorList>
    </citation>
    <scope>NUCLEOTIDE SEQUENCE</scope>
    <source>
        <strain evidence="2">MADBK_172401_WGS</strain>
        <tissue evidence="2">Digestive gland</tissue>
    </source>
</reference>
<comment type="caution">
    <text evidence="2">The sequence shown here is derived from an EMBL/GenBank/DDBJ whole genome shotgun (WGS) entry which is preliminary data.</text>
</comment>